<evidence type="ECO:0000313" key="4">
    <source>
        <dbReference type="EMBL" id="GMF10065.1"/>
    </source>
</evidence>
<proteinExistence type="predicted"/>
<evidence type="ECO:0000313" key="5">
    <source>
        <dbReference type="Proteomes" id="UP001165083"/>
    </source>
</evidence>
<accession>A0A9W6T9Z6</accession>
<gene>
    <name evidence="4" type="ORF">Plil01_000091500</name>
</gene>
<dbReference type="OrthoDB" id="71430at2759"/>
<dbReference type="Pfam" id="PF04784">
    <property type="entry name" value="DUF547"/>
    <property type="match status" value="1"/>
</dbReference>
<evidence type="ECO:0000259" key="3">
    <source>
        <dbReference type="Pfam" id="PF08588"/>
    </source>
</evidence>
<dbReference type="PANTHER" id="PTHR46361:SF3">
    <property type="entry name" value="ELECTRON CARRIER_ PROTEIN DISULFIDE OXIDOREDUCTASE"/>
    <property type="match status" value="1"/>
</dbReference>
<comment type="caution">
    <text evidence="4">The sequence shown here is derived from an EMBL/GenBank/DDBJ whole genome shotgun (WGS) entry which is preliminary data.</text>
</comment>
<reference evidence="4" key="1">
    <citation type="submission" date="2023-04" db="EMBL/GenBank/DDBJ databases">
        <title>Phytophthora lilii NBRC 32176.</title>
        <authorList>
            <person name="Ichikawa N."/>
            <person name="Sato H."/>
            <person name="Tonouchi N."/>
        </authorList>
    </citation>
    <scope>NUCLEOTIDE SEQUENCE</scope>
    <source>
        <strain evidence="4">NBRC 32176</strain>
    </source>
</reference>
<sequence length="1099" mass="123100">MPLWRPSRNGGENETVFQAPQQEEFAVSDEKDQAKTDSVNGIQPTSIPLRQLVNRSLPATDTKPTLQLAELPVDSAGRVICSSTPPYTAQSASELLPNGREPYTFENDFVRGKLLFLLNPSALDGEPPANRTTTTIRTELFEGKNRLFWVQLQLRFKQTPPEGSVLYIGGEVPRAMHLGFFTGRGCNLLLSILRSLVRGLHYSFGESDESEADKEDAELPHISFPLYTAVDQFVCTPAGQEPPELGLSDFGESKEDAAQRRRSGSNGAAYAFNTKDAYSFHFHSYYLDFVRWQMTNVPGMKATDLKVFWEDMPLHLAAYFVSPNAAEDSGELPTTHSRRAKKYQFCFQLSHSQRQPKLEDSNVVQEPHRLSAVNFHIPTESLDIYSRLEDIQRQITNYEVHVPAWFEYLSCSQTNRERRVGYVVVVREYVDEVPTNKAEEEPKPSRTSRSYRKPSTKDRKTKNERVLLLPALSAFAPLSFLERQDYSQAGKKSGSSVFATSSISVRSRRAKFDTIESEREFLNYYIQLLATPIAKVLAGDDDASRSEYTSSGGSDSTSGTFPQPEQLFAAQKALLEMITTAPSLLSLEHEWPYLSAGSGTHSSSTFLFSSSSITSAGRGSDLSVPPPPKPGAVHVVRVLSSTQWRHEWLMLDEGGRALRFSRLLSNSSATKFSISLDNVLTVSTLDPTFRRCSCTCASNDSSSTTPLHWLHIEMVARCHHLAFVSPEARRPWLELMSRLVEKNKLIPRSALAGSSDTFGGKQFVLNDCCSMRLAVKDASQLSACFVSTGCVLNRPLDLVSSALKQALKLSNKSQASFPRDSMDLDFVSDLLTLQDQVQLLQRADLLPLARSEGNRFVFFLNLYHLIIVHSNLMGLLPKGKTQWGRFFSGASYRLGVTEKNPTGLVFSLAEIEHCVLRASMSSLRLPLASLVIPRFNDRSDPRACLSLRSSDFRINFALNCMTYSCSDRVPIYDRTSLDAQLDEATRQVVSRILRYDEKTRVVYLPKSCNWYRGDFATAADVGITSSHDELDNASLGVLLPYASKENAKLLEYAWRHPYALIQRYEYVPYDFRFRDALSLDAVPPPAPEVKSNVKSKYQS</sequence>
<dbReference type="Pfam" id="PF08588">
    <property type="entry name" value="Duc1"/>
    <property type="match status" value="1"/>
</dbReference>
<feature type="domain" description="Domain of unknown function at the cortex 1" evidence="3">
    <location>
        <begin position="87"/>
        <end position="348"/>
    </location>
</feature>
<name>A0A9W6T9Z6_9STRA</name>
<feature type="domain" description="DUF547" evidence="2">
    <location>
        <begin position="854"/>
        <end position="987"/>
    </location>
</feature>
<feature type="region of interest" description="Disordered" evidence="1">
    <location>
        <begin position="1"/>
        <end position="43"/>
    </location>
</feature>
<dbReference type="AlphaFoldDB" id="A0A9W6T9Z6"/>
<keyword evidence="5" id="KW-1185">Reference proteome</keyword>
<feature type="region of interest" description="Disordered" evidence="1">
    <location>
        <begin position="243"/>
        <end position="265"/>
    </location>
</feature>
<evidence type="ECO:0000259" key="2">
    <source>
        <dbReference type="Pfam" id="PF04784"/>
    </source>
</evidence>
<organism evidence="4 5">
    <name type="scientific">Phytophthora lilii</name>
    <dbReference type="NCBI Taxonomy" id="2077276"/>
    <lineage>
        <taxon>Eukaryota</taxon>
        <taxon>Sar</taxon>
        <taxon>Stramenopiles</taxon>
        <taxon>Oomycota</taxon>
        <taxon>Peronosporomycetes</taxon>
        <taxon>Peronosporales</taxon>
        <taxon>Peronosporaceae</taxon>
        <taxon>Phytophthora</taxon>
    </lineage>
</organism>
<dbReference type="InterPro" id="IPR013897">
    <property type="entry name" value="Duc1"/>
</dbReference>
<dbReference type="Proteomes" id="UP001165083">
    <property type="component" value="Unassembled WGS sequence"/>
</dbReference>
<evidence type="ECO:0000256" key="1">
    <source>
        <dbReference type="SAM" id="MobiDB-lite"/>
    </source>
</evidence>
<dbReference type="InterPro" id="IPR006869">
    <property type="entry name" value="DUF547"/>
</dbReference>
<dbReference type="PANTHER" id="PTHR46361">
    <property type="entry name" value="ELECTRON CARRIER/ PROTEIN DISULFIDE OXIDOREDUCTASE"/>
    <property type="match status" value="1"/>
</dbReference>
<feature type="region of interest" description="Disordered" evidence="1">
    <location>
        <begin position="435"/>
        <end position="462"/>
    </location>
</feature>
<feature type="compositionally biased region" description="Polar residues" evidence="1">
    <location>
        <begin position="10"/>
        <end position="21"/>
    </location>
</feature>
<protein>
    <submittedName>
        <fullName evidence="4">Unnamed protein product</fullName>
    </submittedName>
</protein>
<dbReference type="EMBL" id="BSXW01000029">
    <property type="protein sequence ID" value="GMF10065.1"/>
    <property type="molecule type" value="Genomic_DNA"/>
</dbReference>